<feature type="region of interest" description="Disordered" evidence="5">
    <location>
        <begin position="1474"/>
        <end position="1529"/>
    </location>
</feature>
<dbReference type="InterPro" id="IPR028974">
    <property type="entry name" value="TSP_type-3_rpt"/>
</dbReference>
<dbReference type="InterPro" id="IPR053180">
    <property type="entry name" value="Ca-binding_acidic-repeat"/>
</dbReference>
<keyword evidence="2" id="KW-0964">Secreted</keyword>
<protein>
    <submittedName>
        <fullName evidence="7">Uncharacterized protein</fullName>
    </submittedName>
</protein>
<keyword evidence="8" id="KW-1185">Reference proteome</keyword>
<evidence type="ECO:0000256" key="5">
    <source>
        <dbReference type="SAM" id="MobiDB-lite"/>
    </source>
</evidence>
<evidence type="ECO:0000313" key="7">
    <source>
        <dbReference type="EMBL" id="TQV68301.1"/>
    </source>
</evidence>
<sequence>MNFLLRFFVSALVFNFSFMSLFSAAEEIRDYYAEPGINPFKETLNQNFSENIDPFSGTLQLKYTDITVPGNGGLDININRVYTSIQANVYPTLNINGFGWVMHFGRIVASKSNADKICAQHLFSVTTADNPSLEYADGGRELLVLNSINNDGSLITRSNWRARCNDTASGMIVTSPDGTRYTMDQYDAFQGEPNWLTTRIEDVNGNWIAIDYATNAAGISYITEIFRSDVGPSIPIVQYEYTNETTAAISLTAIVANGQRWEYEYRPIPGFLSGVYQQLVKVKRPDGQSWVYSYNGQIDDPDPDDGIDEDGVGSYSLKSVRYPYGAEINYTYQYVEFDPGSRLKTTSIKTKNTSGSSIQDGTWLYEFSPASEIYRDNLYYDVTTITTPAARYKYFHFGKSFHTDANNYFYFRPSYVGSQAIKETYDLSDSLLERVEYVWGNRKISEENYWHGAGYRDWWIEHETNTPVLIGQYYSRDTVEPGSYLHATEYYDHDQYGNPGRVLEKSNLQGDNKQTRYTYYNDADKWIIGLAEVEEIALVENDGSGSADVVGIIDRTYDDKGRLQKEDRFGVATHYTYTPEGDIASIKDARGNTVSYSNYKRGIARQETHPESVIISRGVNNTGTVEFETDALARTTRFTYDSLNRLSGIDFPLNADASISYQTQGSTYKRILNRGGYQQTETFDGFGRLIQTERKDVNLNEAITLSTQYDALGRAVFTSYPNSISGVSYEHDSLDRVTRERHPDGVYRQYRYNDTEMTLINERSHVTKYVYRMYGVDQGKQALHYIESPESSATIIDRNVFDQPTRVLQGELIGSVVSGYAHEYQYDSRFLLVSKTQPEIGTTKYDYDEVGNLIRETVEGVPETIFRYDNLNRLILTDYPDTTPDIVREYYKNDLLKKLTKGDIQWVYGYDDNDNLLSETVTITKPLSRSYQVAYTYNNLDIAGSVTYPSGLIVDYQPDNLNRPTQVGAFVSNLLYHPNGQLRGYDRANGVETTISLNQRLFPQRITSTALVDLNYDYDEIGNITSIVDTIDTAQNIDMSRPGDYDGLDRLRAASGPWGDSVMDYDVFGNISSKAEGVDNFSYAYSSRRLAQMNAGAKRIVYGYDDLGNANRKVRYEQIGNQEIPVSYQELFYSKANNLYYVKADGEVNKSFSYDGNGQRTIVRNHGSYDIQYSLYSRAGHLIFEDSILDCKSTDYIRIGAILLARSDDKTMDHLIDTDGDGITDCLETQLGLNPADNTDAAGDKDGDGLSNLREVNLGTLIAVADSDGDGLSDYEEIEVESTNPYLGDSDHDGLLDGIEIAQGWNPLVAGEGLLDTDGDGLINTLEQNLGTDINNADSDNDGLLDGFEVQYWLDPTTPGEENLDTDGDGISNIDEQTLGTSPISVDTDGDGLSDSIEVQNGWDPLAPGEAEQDPDADGLTNLQEVTLGTIYNNPDSDGDLLLDGFEHQYGFNPLVPGEAPLDTDADQLSNLEEQSLGTNPRVADSDADSLLDGEEVNEYGTDPGLDDTDGDGVNDGREVLEDGTDPLDATDFYAAPEPVTLPYELSDGGGFPWHINATGGGRVSWPVSSSRMSRLNYGLSVDGVSMPTVDTAHTENQGREVSIGTVDFSGLSVSRKIYISETSNFARFLEVLHNPSELDSIATVRMFYIGDQYNDIGVVTTSTGDERLTPEDNYVITNISASDDPGRRGRVHAFSDAYINVVEPSSITASATVTSVTFEVAIPAGETRIVMHFASRNASEESALAAAEDLIHLDAEKLSGMTLTERRQVINFEAYNYLDSDADGLKDADEAELGTNPLSADTDSDGLLDGFEVRFGFNPLVDGDAPVDTDSDGLTNLEEQHVGSNPLEADSDGDGFPDGFEVENGLDPLVADSSEDDTDGDGLTLLHEMNLGTRPDAADTDGDGLNDRFESYFGFDPLTVGEAALDSDGDGLTNSQEHALGLDPRAQDSDGDSLSDGDEVNIYASDPTRRDTDGGGVHDGIEVLEDGTNPLLSNDDLVTTSAFEGTFVSHDGDGFVRKVATDGDFSDDGFSRTLLVRVDGRWGQSFPTVDRLSVNRDGDEVTITPFTLRSGLIMSRKLYIPKTDNFARVMDIFHNPTGSNIRVPVELRSDGAQYQRRVVATSTRDLEFSVEDNYFVTDTSEAYRRTQDAIFYMFSDVQPGLLEPIRFTGLASSKPTPEYEFSLFVPSGQTRILMHIQSHEPDAESAVASVEALAGLSEEITAGMSPLERAQVVNLEAYHLQDADGDGIVDWRERLYGFDLLNVDSDGDGLDDGYEVAVGLNPLDPADAGGDLDEDGLTNAEESASGSSLVAIDSDGDDLTDDQEVNIYGTDPTTADSDGDGLSDGQEVQAGGTDPLDALDPGFTTQSITFPYRSLEDATGAGWFLDADGSISRLDQSGFNQYGLELTSFSPSSYTGLLVNNGREVTTPSGTLGGLDITRRIYVPADGNYARYLEVLTNATSEDISTSLTVRSHYYGGYGIIGTSSGDLVADKGDNHFVVASANDDYSTAYVFSGDAPGLLEPFWVRFLSTESRYQFNVTVPAGETRILMHFASRNPTRASGFASAEALLTLDEHQLAGISPEDRLRILNFDATDLTDSDGDGLNDIQEVFVGTDPMHEDTDGDGLSDRFEKVFHLNPLVPGQATEDADGDGLTNLDEQIGGTSPIFSDTDGDTLIDFAELNQHATNPLLADTDAGGIDDGTEVLVDGTNPLNPDDDTPVVKLPYILTDGGGYIWGISPQGFIGYSSAGAYGVGKVGYLLSVNGAGIQRSDVAHLESGRREIRLNGRTMSSLEVVRKIFVHPTQSFARYLEVFTNSTSADVTATVNIHSKPGSGTATEVVATSSGDLLLTEQDTYLVIDDGTDRGGSPALVYVFSSDQTGVEKPTPLHADAPGGDIVEYSFDLTVPAGETRVLMHFTAQQVDRHAAQAIAAALVNPTESQLLGMSVYEKSRVVNFDLSGFLPQYADGDGLPDQLEHTLGTNLLNEDTDANGLRDDFEHHNQLNALVAGGTHLDADSDGLTNLQEQRLGTNPTLDDSDGDGLLDGFQYQHGFDPRVPGEASLDNDGDGRSNLEEQRLGTDPRVVDDRSPSSCRKPADGVFDRHWLTGNLALRNDFFTSLAVAGQPHNAKRSTDPGSVVYSQYYHLH</sequence>
<dbReference type="RefSeq" id="WP_142929434.1">
    <property type="nucleotide sequence ID" value="NZ_ML660106.1"/>
</dbReference>
<dbReference type="EMBL" id="VHSG01000028">
    <property type="protein sequence ID" value="TQV68301.1"/>
    <property type="molecule type" value="Genomic_DNA"/>
</dbReference>
<dbReference type="Gene3D" id="2.180.10.10">
    <property type="entry name" value="RHS repeat-associated core"/>
    <property type="match status" value="2"/>
</dbReference>
<feature type="compositionally biased region" description="Acidic residues" evidence="5">
    <location>
        <begin position="1486"/>
        <end position="1498"/>
    </location>
</feature>
<dbReference type="OrthoDB" id="9794322at2"/>
<organism evidence="7 8">
    <name type="scientific">Exilibacterium tricleocarpae</name>
    <dbReference type="NCBI Taxonomy" id="2591008"/>
    <lineage>
        <taxon>Bacteria</taxon>
        <taxon>Pseudomonadati</taxon>
        <taxon>Pseudomonadota</taxon>
        <taxon>Gammaproteobacteria</taxon>
        <taxon>Cellvibrionales</taxon>
        <taxon>Cellvibrionaceae</taxon>
        <taxon>Exilibacterium</taxon>
    </lineage>
</organism>
<accession>A0A545STL9</accession>
<evidence type="ECO:0000256" key="6">
    <source>
        <dbReference type="SAM" id="SignalP"/>
    </source>
</evidence>
<dbReference type="PANTHER" id="PTHR37467:SF1">
    <property type="entry name" value="EXPORTED CALCIUM-BINDING GLYCOPROTEIN"/>
    <property type="match status" value="1"/>
</dbReference>
<evidence type="ECO:0000256" key="1">
    <source>
        <dbReference type="ARBA" id="ARBA00004613"/>
    </source>
</evidence>
<feature type="signal peptide" evidence="6">
    <location>
        <begin position="1"/>
        <end position="24"/>
    </location>
</feature>
<dbReference type="Gene3D" id="4.10.1080.10">
    <property type="entry name" value="TSP type-3 repeat"/>
    <property type="match status" value="4"/>
</dbReference>
<feature type="region of interest" description="Disordered" evidence="5">
    <location>
        <begin position="2282"/>
        <end position="2361"/>
    </location>
</feature>
<evidence type="ECO:0000313" key="8">
    <source>
        <dbReference type="Proteomes" id="UP000319732"/>
    </source>
</evidence>
<feature type="compositionally biased region" description="Acidic residues" evidence="5">
    <location>
        <begin position="1950"/>
        <end position="1960"/>
    </location>
</feature>
<name>A0A545STL9_9GAMM</name>
<feature type="region of interest" description="Disordered" evidence="5">
    <location>
        <begin position="3025"/>
        <end position="3091"/>
    </location>
</feature>
<feature type="compositionally biased region" description="Basic and acidic residues" evidence="5">
    <location>
        <begin position="3065"/>
        <end position="3091"/>
    </location>
</feature>
<dbReference type="Proteomes" id="UP000319732">
    <property type="component" value="Unassembled WGS sequence"/>
</dbReference>
<feature type="region of interest" description="Disordered" evidence="5">
    <location>
        <begin position="1925"/>
        <end position="1976"/>
    </location>
</feature>
<proteinExistence type="predicted"/>
<dbReference type="PROSITE" id="PS00018">
    <property type="entry name" value="EF_HAND_1"/>
    <property type="match status" value="3"/>
</dbReference>
<gene>
    <name evidence="7" type="ORF">FKG94_23725</name>
</gene>
<evidence type="ECO:0000256" key="3">
    <source>
        <dbReference type="ARBA" id="ARBA00022729"/>
    </source>
</evidence>
<dbReference type="PANTHER" id="PTHR37467">
    <property type="entry name" value="EXPORTED CALCIUM-BINDING GLYCOPROTEIN-RELATED"/>
    <property type="match status" value="1"/>
</dbReference>
<dbReference type="InterPro" id="IPR018247">
    <property type="entry name" value="EF_Hand_1_Ca_BS"/>
</dbReference>
<evidence type="ECO:0000256" key="4">
    <source>
        <dbReference type="ARBA" id="ARBA00022837"/>
    </source>
</evidence>
<keyword evidence="3 6" id="KW-0732">Signal</keyword>
<feature type="chain" id="PRO_5022204267" evidence="6">
    <location>
        <begin position="25"/>
        <end position="3145"/>
    </location>
</feature>
<keyword evidence="4" id="KW-0106">Calcium</keyword>
<reference evidence="7 8" key="1">
    <citation type="submission" date="2019-06" db="EMBL/GenBank/DDBJ databases">
        <title>Whole genome sequence for Cellvibrionaceae sp. R142.</title>
        <authorList>
            <person name="Wang G."/>
        </authorList>
    </citation>
    <scope>NUCLEOTIDE SEQUENCE [LARGE SCALE GENOMIC DNA]</scope>
    <source>
        <strain evidence="7 8">R142</strain>
    </source>
</reference>
<feature type="compositionally biased region" description="Acidic residues" evidence="5">
    <location>
        <begin position="2315"/>
        <end position="2325"/>
    </location>
</feature>
<comment type="caution">
    <text evidence="7">The sequence shown here is derived from an EMBL/GenBank/DDBJ whole genome shotgun (WGS) entry which is preliminary data.</text>
</comment>
<dbReference type="SUPFAM" id="SSF103647">
    <property type="entry name" value="TSP type-3 repeat"/>
    <property type="match status" value="2"/>
</dbReference>
<dbReference type="Pfam" id="PF18884">
    <property type="entry name" value="TSP3_bac"/>
    <property type="match status" value="21"/>
</dbReference>
<dbReference type="GO" id="GO:0005509">
    <property type="term" value="F:calcium ion binding"/>
    <property type="evidence" value="ECO:0007669"/>
    <property type="project" value="InterPro"/>
</dbReference>
<dbReference type="InterPro" id="IPR059100">
    <property type="entry name" value="TSP3_bac"/>
</dbReference>
<comment type="subcellular location">
    <subcellularLocation>
        <location evidence="1">Secreted</location>
    </subcellularLocation>
</comment>
<feature type="region of interest" description="Disordered" evidence="5">
    <location>
        <begin position="1844"/>
        <end position="1883"/>
    </location>
</feature>
<evidence type="ECO:0000256" key="2">
    <source>
        <dbReference type="ARBA" id="ARBA00022525"/>
    </source>
</evidence>